<accession>A0A1H9X185</accession>
<evidence type="ECO:0000313" key="4">
    <source>
        <dbReference type="Proteomes" id="UP000199019"/>
    </source>
</evidence>
<keyword evidence="4" id="KW-1185">Reference proteome</keyword>
<feature type="transmembrane region" description="Helical" evidence="2">
    <location>
        <begin position="236"/>
        <end position="255"/>
    </location>
</feature>
<evidence type="ECO:0000256" key="2">
    <source>
        <dbReference type="SAM" id="Phobius"/>
    </source>
</evidence>
<evidence type="ECO:0008006" key="5">
    <source>
        <dbReference type="Google" id="ProtNLM"/>
    </source>
</evidence>
<feature type="transmembrane region" description="Helical" evidence="2">
    <location>
        <begin position="59"/>
        <end position="78"/>
    </location>
</feature>
<dbReference type="RefSeq" id="WP_091760572.1">
    <property type="nucleotide sequence ID" value="NZ_FOHB01000006.1"/>
</dbReference>
<sequence length="671" mass="71505">MTTHGRASVGTQDAAVSAGASGGRPTEAPTPAPQGPSVNGLSSTGDQPRTSAVVADSRALGISAATVLAIGLLLRGWVGWRGFFYLDDFVFTARAATHSVFDAHYLLEPYNSHFMPGSYVWVWVLTRLLPFNYGAVVVTSMLLQGVLGVLFYVLLRRLFGSHLLILVPFTMFVLTPMTLPANLWWAAALNQLPQQLALVGVLLAHVTYLRTGRTARGLVGPFVLLAGLAFSEKTLLALPLLLAFTVLFFAAGRPLRRTRDALVQHRIIWAGYAVVTVPYMLFYVSTVPSPARQPGTGASVVQLVMESFVRAVVPAILGGPWHWAQIGYAGALADPGPFACAVALVVLAGVVAGSCLARRGAWRGWALALGYAVTNLVLLVVSRAAFIGPVIAGEYRYVTDVALVAALGLALALVPLSGQWRAGRPATLDERPALRRWLDTDPVRELLDELPRPRAAAWIAVAVTALTVSAAWSTVSYDQFWRINPARPWVETARSELSGYTTPPVLADGYVPQEVAWALLGDYATVSHLLSPLPTPPRTLADGPTSDSLYMLDDRGRVRRAAVSGVSALPGPRKGCGWRIGAQPVTVPLQRSTLPFSWTVRIGYISSGTTKGAVTIGGTRTPVEFHAGLGAVFLRANGAFDEVRLETAGDGAVVCSDDITVGAPVPVQEAR</sequence>
<dbReference type="EMBL" id="FOHB01000006">
    <property type="protein sequence ID" value="SES39865.1"/>
    <property type="molecule type" value="Genomic_DNA"/>
</dbReference>
<feature type="transmembrane region" description="Helical" evidence="2">
    <location>
        <begin position="397"/>
        <end position="416"/>
    </location>
</feature>
<feature type="compositionally biased region" description="Polar residues" evidence="1">
    <location>
        <begin position="1"/>
        <end position="11"/>
    </location>
</feature>
<feature type="compositionally biased region" description="Polar residues" evidence="1">
    <location>
        <begin position="36"/>
        <end position="49"/>
    </location>
</feature>
<feature type="transmembrane region" description="Helical" evidence="2">
    <location>
        <begin position="336"/>
        <end position="357"/>
    </location>
</feature>
<feature type="transmembrane region" description="Helical" evidence="2">
    <location>
        <begin position="162"/>
        <end position="186"/>
    </location>
</feature>
<feature type="transmembrane region" description="Helical" evidence="2">
    <location>
        <begin position="131"/>
        <end position="155"/>
    </location>
</feature>
<dbReference type="STRING" id="587636.SAMN05216199_3317"/>
<feature type="region of interest" description="Disordered" evidence="1">
    <location>
        <begin position="1"/>
        <end position="49"/>
    </location>
</feature>
<protein>
    <recommendedName>
        <fullName evidence="5">Glycosyltransferase RgtA/B/C/D-like domain-containing protein</fullName>
    </recommendedName>
</protein>
<reference evidence="4" key="1">
    <citation type="submission" date="2016-10" db="EMBL/GenBank/DDBJ databases">
        <authorList>
            <person name="Varghese N."/>
            <person name="Submissions S."/>
        </authorList>
    </citation>
    <scope>NUCLEOTIDE SEQUENCE [LARGE SCALE GENOMIC DNA]</scope>
    <source>
        <strain evidence="4">CGMCC 1.6963</strain>
    </source>
</reference>
<proteinExistence type="predicted"/>
<dbReference type="OrthoDB" id="3778510at2"/>
<keyword evidence="2" id="KW-0812">Transmembrane</keyword>
<feature type="transmembrane region" description="Helical" evidence="2">
    <location>
        <begin position="455"/>
        <end position="475"/>
    </location>
</feature>
<dbReference type="AlphaFoldDB" id="A0A1H9X185"/>
<dbReference type="Proteomes" id="UP000199019">
    <property type="component" value="Unassembled WGS sequence"/>
</dbReference>
<feature type="transmembrane region" description="Helical" evidence="2">
    <location>
        <begin position="369"/>
        <end position="391"/>
    </location>
</feature>
<feature type="transmembrane region" description="Helical" evidence="2">
    <location>
        <begin position="267"/>
        <end position="285"/>
    </location>
</feature>
<gene>
    <name evidence="3" type="ORF">SAMN05216199_3317</name>
</gene>
<keyword evidence="2" id="KW-0472">Membrane</keyword>
<evidence type="ECO:0000256" key="1">
    <source>
        <dbReference type="SAM" id="MobiDB-lite"/>
    </source>
</evidence>
<evidence type="ECO:0000313" key="3">
    <source>
        <dbReference type="EMBL" id="SES39865.1"/>
    </source>
</evidence>
<keyword evidence="2" id="KW-1133">Transmembrane helix</keyword>
<name>A0A1H9X185_9MICO</name>
<organism evidence="3 4">
    <name type="scientific">Pedococcus cremeus</name>
    <dbReference type="NCBI Taxonomy" id="587636"/>
    <lineage>
        <taxon>Bacteria</taxon>
        <taxon>Bacillati</taxon>
        <taxon>Actinomycetota</taxon>
        <taxon>Actinomycetes</taxon>
        <taxon>Micrococcales</taxon>
        <taxon>Intrasporangiaceae</taxon>
        <taxon>Pedococcus</taxon>
    </lineage>
</organism>